<dbReference type="Gene3D" id="3.40.228.10">
    <property type="entry name" value="Dimethylsulfoxide Reductase, domain 2"/>
    <property type="match status" value="1"/>
</dbReference>
<evidence type="ECO:0000313" key="3">
    <source>
        <dbReference type="Proteomes" id="UP000000483"/>
    </source>
</evidence>
<dbReference type="PIRSF" id="PIRSF005646">
    <property type="entry name" value="FwdB"/>
    <property type="match status" value="1"/>
</dbReference>
<evidence type="ECO:0000256" key="1">
    <source>
        <dbReference type="ARBA" id="ARBA00023002"/>
    </source>
</evidence>
<dbReference type="STRING" id="880072.Desac_1099"/>
<dbReference type="HOGENOM" id="CLU_034348_0_0_7"/>
<name>F2NC99_DESAR</name>
<protein>
    <submittedName>
        <fullName evidence="2">Formylmethanofuran dehydrogenase</fullName>
        <ecNumber evidence="2">1.2.99.5</ecNumber>
    </submittedName>
</protein>
<dbReference type="RefSeq" id="WP_013706075.1">
    <property type="nucleotide sequence ID" value="NC_015388.1"/>
</dbReference>
<reference evidence="2 3" key="1">
    <citation type="journal article" date="2011" name="Stand. Genomic Sci.">
        <title>Complete genome sequence of the acetate-degrading sulfate reducer Desulfobacca acetoxidans type strain (ASRB2).</title>
        <authorList>
            <person name="Goker M."/>
            <person name="Teshima H."/>
            <person name="Lapidus A."/>
            <person name="Nolan M."/>
            <person name="Lucas S."/>
            <person name="Hammon N."/>
            <person name="Deshpande S."/>
            <person name="Cheng J.F."/>
            <person name="Tapia R."/>
            <person name="Han C."/>
            <person name="Goodwin L."/>
            <person name="Pitluck S."/>
            <person name="Huntemann M."/>
            <person name="Liolios K."/>
            <person name="Ivanova N."/>
            <person name="Pagani I."/>
            <person name="Mavromatis K."/>
            <person name="Ovchinikova G."/>
            <person name="Pati A."/>
            <person name="Chen A."/>
            <person name="Palaniappan K."/>
            <person name="Land M."/>
            <person name="Hauser L."/>
            <person name="Brambilla E.M."/>
            <person name="Rohde M."/>
            <person name="Spring S."/>
            <person name="Detter J.C."/>
            <person name="Woyke T."/>
            <person name="Bristow J."/>
            <person name="Eisen J.A."/>
            <person name="Markowitz V."/>
            <person name="Hugenholtz P."/>
            <person name="Kyrpides N.C."/>
            <person name="Klenk H.P."/>
        </authorList>
    </citation>
    <scope>NUCLEOTIDE SEQUENCE [LARGE SCALE GENOMIC DNA]</scope>
    <source>
        <strain evidence="3">ATCC 700848 / DSM 11109 / ASRB2</strain>
    </source>
</reference>
<dbReference type="EC" id="1.2.99.5" evidence="2"/>
<dbReference type="GO" id="GO:0015948">
    <property type="term" value="P:methanogenesis"/>
    <property type="evidence" value="ECO:0007669"/>
    <property type="project" value="InterPro"/>
</dbReference>
<proteinExistence type="predicted"/>
<dbReference type="Proteomes" id="UP000000483">
    <property type="component" value="Chromosome"/>
</dbReference>
<dbReference type="GO" id="GO:0003954">
    <property type="term" value="F:NADH dehydrogenase activity"/>
    <property type="evidence" value="ECO:0007669"/>
    <property type="project" value="TreeGrafter"/>
</dbReference>
<dbReference type="PANTHER" id="PTHR43105:SF14">
    <property type="entry name" value="FORMATE DEHYDROGENASE H"/>
    <property type="match status" value="1"/>
</dbReference>
<dbReference type="AlphaFoldDB" id="F2NC99"/>
<dbReference type="GO" id="GO:0016020">
    <property type="term" value="C:membrane"/>
    <property type="evidence" value="ECO:0007669"/>
    <property type="project" value="TreeGrafter"/>
</dbReference>
<dbReference type="GO" id="GO:0022904">
    <property type="term" value="P:respiratory electron transport chain"/>
    <property type="evidence" value="ECO:0007669"/>
    <property type="project" value="TreeGrafter"/>
</dbReference>
<organism evidence="2 3">
    <name type="scientific">Desulfobacca acetoxidans (strain ATCC 700848 / DSM 11109 / ASRB2)</name>
    <dbReference type="NCBI Taxonomy" id="880072"/>
    <lineage>
        <taxon>Bacteria</taxon>
        <taxon>Pseudomonadati</taxon>
        <taxon>Thermodesulfobacteriota</taxon>
        <taxon>Desulfobaccia</taxon>
        <taxon>Desulfobaccales</taxon>
        <taxon>Desulfobaccaceae</taxon>
        <taxon>Desulfobacca</taxon>
    </lineage>
</organism>
<dbReference type="OrthoDB" id="9803192at2"/>
<dbReference type="PANTHER" id="PTHR43105">
    <property type="entry name" value="RESPIRATORY NITRATE REDUCTASE"/>
    <property type="match status" value="1"/>
</dbReference>
<accession>F2NC99</accession>
<keyword evidence="3" id="KW-1185">Reference proteome</keyword>
<dbReference type="eggNOG" id="COG1029">
    <property type="taxonomic scope" value="Bacteria"/>
</dbReference>
<dbReference type="SUPFAM" id="SSF53706">
    <property type="entry name" value="Formate dehydrogenase/DMSO reductase, domains 1-3"/>
    <property type="match status" value="1"/>
</dbReference>
<dbReference type="InterPro" id="IPR016457">
    <property type="entry name" value="Formylmethanofuran_DH_bsu"/>
</dbReference>
<sequence>MEARIESAICPGCACLCDDIDVTVVDNRISLADNICLWGASKMFSHQRFHPKKERRRLQQPQIKHRGRWETVVYEDAVNRAAEILSQARKPVIYGLTNSGCWAQEAALTLARRARARLEPADLDFKAPYYQSLMKYGLRWAPLEMIRDEADTFLFWGANPLHSCPRHVVRYSVFSRGRFTERGIEERRTAAVDLHRTELAEFVNIFVQIEPGQELALLEGVRRTVSGQKPTRPVRGVRRLANLLQEASYGVIFFGRGVSYGPTEELLDGLAALTVELNQKAPAILFPLSADFNSVGLYHLLLRELGSPLAPDFSGDTGCSFCAEPVRLQDRDALVVCGADLFWFLTLEQISDLKRRRTPVVVLSPFANRSAGHADVVLPVALAGVEVPEIAYRMDGLPLCLPQLVSSSLPADSQVLQDLAKAL</sequence>
<dbReference type="EMBL" id="CP002629">
    <property type="protein sequence ID" value="AEB08963.1"/>
    <property type="molecule type" value="Genomic_DNA"/>
</dbReference>
<dbReference type="InterPro" id="IPR050123">
    <property type="entry name" value="Prok_molybdopt-oxidoreductase"/>
</dbReference>
<reference evidence="3" key="2">
    <citation type="submission" date="2011-03" db="EMBL/GenBank/DDBJ databases">
        <title>The complete genome of Desulfobacca acetoxidans DSM 11109.</title>
        <authorList>
            <consortium name="US DOE Joint Genome Institute (JGI-PGF)"/>
            <person name="Lucas S."/>
            <person name="Copeland A."/>
            <person name="Lapidus A."/>
            <person name="Bruce D."/>
            <person name="Goodwin L."/>
            <person name="Pitluck S."/>
            <person name="Peters L."/>
            <person name="Kyrpides N."/>
            <person name="Mavromatis K."/>
            <person name="Ivanova N."/>
            <person name="Ovchinnikova G."/>
            <person name="Teshima H."/>
            <person name="Detter J.C."/>
            <person name="Han C."/>
            <person name="Land M."/>
            <person name="Hauser L."/>
            <person name="Markowitz V."/>
            <person name="Cheng J.-F."/>
            <person name="Hugenholtz P."/>
            <person name="Woyke T."/>
            <person name="Wu D."/>
            <person name="Spring S."/>
            <person name="Schueler E."/>
            <person name="Brambilla E."/>
            <person name="Klenk H.-P."/>
            <person name="Eisen J.A."/>
        </authorList>
    </citation>
    <scope>NUCLEOTIDE SEQUENCE [LARGE SCALE GENOMIC DNA]</scope>
    <source>
        <strain evidence="3">ATCC 700848 / DSM 11109 / ASRB2</strain>
    </source>
</reference>
<keyword evidence="1 2" id="KW-0560">Oxidoreductase</keyword>
<evidence type="ECO:0000313" key="2">
    <source>
        <dbReference type="EMBL" id="AEB08963.1"/>
    </source>
</evidence>
<dbReference type="Gene3D" id="3.40.50.740">
    <property type="match status" value="1"/>
</dbReference>
<gene>
    <name evidence="2" type="ordered locus">Desac_1099</name>
</gene>
<dbReference type="KEGG" id="dao:Desac_1099"/>
<dbReference type="GO" id="GO:0018493">
    <property type="term" value="F:formylmethanofuran dehydrogenase activity"/>
    <property type="evidence" value="ECO:0007669"/>
    <property type="project" value="InterPro"/>
</dbReference>